<protein>
    <submittedName>
        <fullName evidence="2">Predicted protein</fullName>
    </submittedName>
</protein>
<feature type="compositionally biased region" description="Basic and acidic residues" evidence="1">
    <location>
        <begin position="157"/>
        <end position="168"/>
    </location>
</feature>
<feature type="compositionally biased region" description="Basic and acidic residues" evidence="1">
    <location>
        <begin position="130"/>
        <end position="143"/>
    </location>
</feature>
<gene>
    <name evidence="2" type="ORF">MICPUCDRAFT_58319</name>
</gene>
<dbReference type="EMBL" id="GG663739">
    <property type="protein sequence ID" value="EEH57067.1"/>
    <property type="molecule type" value="Genomic_DNA"/>
</dbReference>
<evidence type="ECO:0000313" key="3">
    <source>
        <dbReference type="Proteomes" id="UP000001876"/>
    </source>
</evidence>
<accession>C1MS25</accession>
<feature type="compositionally biased region" description="Basic and acidic residues" evidence="1">
    <location>
        <begin position="1"/>
        <end position="17"/>
    </location>
</feature>
<sequence>MGDWKRDVEKWGDEKGRSPIVTNKTPKQKKAFDPESPSTAKIGQSPGSSDPSSPLTTTAEYRSSRMARARSLSDQRSRPYGRDQAAPDSPDNDPRLLDEEWASQRSPLVCESGYHPIDRGLSRSPQVIADKFKGRHDVDDALRHREHRGSPGSPKSPDVDVDPRHRDGWIGNVNASPSGHGKNTDAKMGRNKLEKGEMDRAYNIIHARPPQSNDQPEVRSIHWSSYDPVRVVNADP</sequence>
<evidence type="ECO:0000256" key="1">
    <source>
        <dbReference type="SAM" id="MobiDB-lite"/>
    </source>
</evidence>
<keyword evidence="3" id="KW-1185">Reference proteome</keyword>
<feature type="compositionally biased region" description="Low complexity" evidence="1">
    <location>
        <begin position="45"/>
        <end position="54"/>
    </location>
</feature>
<proteinExistence type="predicted"/>
<organism evidence="3">
    <name type="scientific">Micromonas pusilla (strain CCMP1545)</name>
    <name type="common">Picoplanktonic green alga</name>
    <dbReference type="NCBI Taxonomy" id="564608"/>
    <lineage>
        <taxon>Eukaryota</taxon>
        <taxon>Viridiplantae</taxon>
        <taxon>Chlorophyta</taxon>
        <taxon>Mamiellophyceae</taxon>
        <taxon>Mamiellales</taxon>
        <taxon>Mamiellaceae</taxon>
        <taxon>Micromonas</taxon>
    </lineage>
</organism>
<feature type="region of interest" description="Disordered" evidence="1">
    <location>
        <begin position="1"/>
        <end position="236"/>
    </location>
</feature>
<feature type="compositionally biased region" description="Basic and acidic residues" evidence="1">
    <location>
        <begin position="182"/>
        <end position="200"/>
    </location>
</feature>
<dbReference type="GeneID" id="9684412"/>
<dbReference type="RefSeq" id="XP_003058612.1">
    <property type="nucleotide sequence ID" value="XM_003058566.1"/>
</dbReference>
<dbReference type="AlphaFoldDB" id="C1MS25"/>
<dbReference type="KEGG" id="mpp:MICPUCDRAFT_58319"/>
<dbReference type="Proteomes" id="UP000001876">
    <property type="component" value="Unassembled WGS sequence"/>
</dbReference>
<feature type="compositionally biased region" description="Basic and acidic residues" evidence="1">
    <location>
        <begin position="71"/>
        <end position="81"/>
    </location>
</feature>
<name>C1MS25_MICPC</name>
<reference evidence="2 3" key="1">
    <citation type="journal article" date="2009" name="Science">
        <title>Green evolution and dynamic adaptations revealed by genomes of the marine picoeukaryotes Micromonas.</title>
        <authorList>
            <person name="Worden A.Z."/>
            <person name="Lee J.H."/>
            <person name="Mock T."/>
            <person name="Rouze P."/>
            <person name="Simmons M.P."/>
            <person name="Aerts A.L."/>
            <person name="Allen A.E."/>
            <person name="Cuvelier M.L."/>
            <person name="Derelle E."/>
            <person name="Everett M.V."/>
            <person name="Foulon E."/>
            <person name="Grimwood J."/>
            <person name="Gundlach H."/>
            <person name="Henrissat B."/>
            <person name="Napoli C."/>
            <person name="McDonald S.M."/>
            <person name="Parker M.S."/>
            <person name="Rombauts S."/>
            <person name="Salamov A."/>
            <person name="Von Dassow P."/>
            <person name="Badger J.H."/>
            <person name="Coutinho P.M."/>
            <person name="Demir E."/>
            <person name="Dubchak I."/>
            <person name="Gentemann C."/>
            <person name="Eikrem W."/>
            <person name="Gready J.E."/>
            <person name="John U."/>
            <person name="Lanier W."/>
            <person name="Lindquist E.A."/>
            <person name="Lucas S."/>
            <person name="Mayer K.F."/>
            <person name="Moreau H."/>
            <person name="Not F."/>
            <person name="Otillar R."/>
            <person name="Panaud O."/>
            <person name="Pangilinan J."/>
            <person name="Paulsen I."/>
            <person name="Piegu B."/>
            <person name="Poliakov A."/>
            <person name="Robbens S."/>
            <person name="Schmutz J."/>
            <person name="Toulza E."/>
            <person name="Wyss T."/>
            <person name="Zelensky A."/>
            <person name="Zhou K."/>
            <person name="Armbrust E.V."/>
            <person name="Bhattacharya D."/>
            <person name="Goodenough U.W."/>
            <person name="Van de Peer Y."/>
            <person name="Grigoriev I.V."/>
        </authorList>
    </citation>
    <scope>NUCLEOTIDE SEQUENCE [LARGE SCALE GENOMIC DNA]</scope>
    <source>
        <strain evidence="2 3">CCMP1545</strain>
    </source>
</reference>
<evidence type="ECO:0000313" key="2">
    <source>
        <dbReference type="EMBL" id="EEH57067.1"/>
    </source>
</evidence>